<organism evidence="2 3">
    <name type="scientific">Amphibalanus amphitrite</name>
    <name type="common">Striped barnacle</name>
    <name type="synonym">Balanus amphitrite</name>
    <dbReference type="NCBI Taxonomy" id="1232801"/>
    <lineage>
        <taxon>Eukaryota</taxon>
        <taxon>Metazoa</taxon>
        <taxon>Ecdysozoa</taxon>
        <taxon>Arthropoda</taxon>
        <taxon>Crustacea</taxon>
        <taxon>Multicrustacea</taxon>
        <taxon>Cirripedia</taxon>
        <taxon>Thoracica</taxon>
        <taxon>Thoracicalcarea</taxon>
        <taxon>Balanomorpha</taxon>
        <taxon>Balanoidea</taxon>
        <taxon>Balanidae</taxon>
        <taxon>Amphibalaninae</taxon>
        <taxon>Amphibalanus</taxon>
    </lineage>
</organism>
<feature type="region of interest" description="Disordered" evidence="1">
    <location>
        <begin position="278"/>
        <end position="379"/>
    </location>
</feature>
<feature type="region of interest" description="Disordered" evidence="1">
    <location>
        <begin position="520"/>
        <end position="541"/>
    </location>
</feature>
<reference evidence="2 3" key="1">
    <citation type="submission" date="2019-07" db="EMBL/GenBank/DDBJ databases">
        <title>Draft genome assembly of a fouling barnacle, Amphibalanus amphitrite (Darwin, 1854): The first reference genome for Thecostraca.</title>
        <authorList>
            <person name="Kim W."/>
        </authorList>
    </citation>
    <scope>NUCLEOTIDE SEQUENCE [LARGE SCALE GENOMIC DNA]</scope>
    <source>
        <strain evidence="2">SNU_AA5</strain>
        <tissue evidence="2">Soma without cirri and trophi</tissue>
    </source>
</reference>
<evidence type="ECO:0000313" key="2">
    <source>
        <dbReference type="EMBL" id="KAF0291586.1"/>
    </source>
</evidence>
<name>A0A6A4VAK3_AMPAM</name>
<feature type="compositionally biased region" description="Low complexity" evidence="1">
    <location>
        <begin position="358"/>
        <end position="369"/>
    </location>
</feature>
<dbReference type="OrthoDB" id="16754at2759"/>
<evidence type="ECO:0000256" key="1">
    <source>
        <dbReference type="SAM" id="MobiDB-lite"/>
    </source>
</evidence>
<feature type="compositionally biased region" description="Low complexity" evidence="1">
    <location>
        <begin position="281"/>
        <end position="296"/>
    </location>
</feature>
<dbReference type="GO" id="GO:0005085">
    <property type="term" value="F:guanyl-nucleotide exchange factor activity"/>
    <property type="evidence" value="ECO:0007669"/>
    <property type="project" value="TreeGrafter"/>
</dbReference>
<feature type="compositionally biased region" description="Low complexity" evidence="1">
    <location>
        <begin position="526"/>
        <end position="538"/>
    </location>
</feature>
<feature type="compositionally biased region" description="Basic residues" evidence="1">
    <location>
        <begin position="414"/>
        <end position="427"/>
    </location>
</feature>
<feature type="compositionally biased region" description="Basic and acidic residues" evidence="1">
    <location>
        <begin position="327"/>
        <end position="337"/>
    </location>
</feature>
<proteinExistence type="predicted"/>
<dbReference type="AlphaFoldDB" id="A0A6A4VAK3"/>
<keyword evidence="3" id="KW-1185">Reference proteome</keyword>
<dbReference type="InterPro" id="IPR026091">
    <property type="entry name" value="HPS4"/>
</dbReference>
<feature type="region of interest" description="Disordered" evidence="1">
    <location>
        <begin position="647"/>
        <end position="666"/>
    </location>
</feature>
<dbReference type="GO" id="GO:0005765">
    <property type="term" value="C:lysosomal membrane"/>
    <property type="evidence" value="ECO:0007669"/>
    <property type="project" value="TreeGrafter"/>
</dbReference>
<dbReference type="GO" id="GO:0006605">
    <property type="term" value="P:protein targeting"/>
    <property type="evidence" value="ECO:0007669"/>
    <property type="project" value="TreeGrafter"/>
</dbReference>
<gene>
    <name evidence="2" type="ORF">FJT64_010335</name>
</gene>
<evidence type="ECO:0000313" key="3">
    <source>
        <dbReference type="Proteomes" id="UP000440578"/>
    </source>
</evidence>
<accession>A0A6A4VAK3</accession>
<dbReference type="GO" id="GO:0031410">
    <property type="term" value="C:cytoplasmic vesicle"/>
    <property type="evidence" value="ECO:0007669"/>
    <property type="project" value="TreeGrafter"/>
</dbReference>
<dbReference type="PANTHER" id="PTHR14407">
    <property type="entry name" value="HERMANSKY-PUDLAK SYNDROME 4 PROTEIN LIGHT-EAR PROTEIN-RELATED"/>
    <property type="match status" value="1"/>
</dbReference>
<dbReference type="EMBL" id="VIIS01001867">
    <property type="protein sequence ID" value="KAF0291586.1"/>
    <property type="molecule type" value="Genomic_DNA"/>
</dbReference>
<protein>
    <submittedName>
        <fullName evidence="2">Uncharacterized protein</fullName>
    </submittedName>
</protein>
<sequence length="753" mass="81387">MDEVLRYGRMMFIYDTTCCTREEDDPAEAICFLRCGGGGGGDVVQELSGEVDADGAAIVDSAALHLVCQLMGTAFFTEKDMATFPRLIRLRHGQFVLHRESNFVWVMHTSGEDEPYVTRAQLTRTRQALRLLHGSLSALLAAAGGDRGVLRRRLARTLGPLLAAAGGQPPLERVLDVVPRLDWAQKDDFIAQQLSDVQSAALRLPGVLSCTLCWDAKVVSNDDIEEVLEALVHIHRLPGDAFDLADVDFVMPPGTLLARVHLAGALATGLRAGAEKRWVQSEEFPPSSSPSDLPPLVAIDEATEGTGGGSGAASVTSSAQEGGADARPGKENRPDAVRRRRRRRRQSPDKRPVPADPPAAAAPAGAAEPDPMESESPAAVRHRISALALQALSAECARAEPPPPPALDEIPVRQLRRRSRASRRPRRSLTELDVPEPFSNLAYLKRRQPDLYRDEVRKLQASLPDNQPAFTAVSANPYSFGIPRSNRLYTPRLAIAEPAGVAPPPSPSARGPPWRPVRGAPAGYFSESPRPAGSPRGRPVGRRFYSDGEELSWRPRQLAAQLPDGGTPQLPADEPLVAALLYTHAIGKLRCHVLLEPPRGAALRGTVQHLNHVTGAGLLELETMLRSYRSIPSFHGQHYSYVSVRERPAAGGDGPAAPAAGPGRQLESEGATRLDSHLVQMVHADLLAGRLADCRIRTPSDVLLAQRSGSTETYYQQRTSGLQTGLPVVNGPLSRVDDRARKRLSKNHGLMLG</sequence>
<dbReference type="GO" id="GO:0031267">
    <property type="term" value="F:small GTPase binding"/>
    <property type="evidence" value="ECO:0007669"/>
    <property type="project" value="TreeGrafter"/>
</dbReference>
<dbReference type="Proteomes" id="UP000440578">
    <property type="component" value="Unassembled WGS sequence"/>
</dbReference>
<feature type="region of interest" description="Disordered" evidence="1">
    <location>
        <begin position="398"/>
        <end position="430"/>
    </location>
</feature>
<dbReference type="GO" id="GO:0031085">
    <property type="term" value="C:BLOC-3 complex"/>
    <property type="evidence" value="ECO:0007669"/>
    <property type="project" value="TreeGrafter"/>
</dbReference>
<dbReference type="PANTHER" id="PTHR14407:SF9">
    <property type="entry name" value="BLOC-3 COMPLEX MEMBER HPS4"/>
    <property type="match status" value="1"/>
</dbReference>
<comment type="caution">
    <text evidence="2">The sequence shown here is derived from an EMBL/GenBank/DDBJ whole genome shotgun (WGS) entry which is preliminary data.</text>
</comment>